<keyword evidence="10" id="KW-1185">Reference proteome</keyword>
<dbReference type="InterPro" id="IPR007219">
    <property type="entry name" value="XnlR_reg_dom"/>
</dbReference>
<feature type="region of interest" description="Disordered" evidence="7">
    <location>
        <begin position="45"/>
        <end position="101"/>
    </location>
</feature>
<feature type="compositionally biased region" description="Basic and acidic residues" evidence="7">
    <location>
        <begin position="45"/>
        <end position="56"/>
    </location>
</feature>
<reference evidence="9 10" key="2">
    <citation type="submission" date="2021-10" db="EMBL/GenBank/DDBJ databases">
        <authorList>
            <person name="Piombo E."/>
        </authorList>
    </citation>
    <scope>NUCLEOTIDE SEQUENCE [LARGE SCALE GENOMIC DNA]</scope>
</reference>
<evidence type="ECO:0000256" key="6">
    <source>
        <dbReference type="ARBA" id="ARBA00023242"/>
    </source>
</evidence>
<evidence type="ECO:0000313" key="10">
    <source>
        <dbReference type="Proteomes" id="UP000775872"/>
    </source>
</evidence>
<dbReference type="Pfam" id="PF04082">
    <property type="entry name" value="Fungal_trans"/>
    <property type="match status" value="1"/>
</dbReference>
<protein>
    <recommendedName>
        <fullName evidence="8">Xylanolytic transcriptional activator regulatory domain-containing protein</fullName>
    </recommendedName>
</protein>
<feature type="compositionally biased region" description="Basic and acidic residues" evidence="7">
    <location>
        <begin position="92"/>
        <end position="101"/>
    </location>
</feature>
<evidence type="ECO:0000259" key="8">
    <source>
        <dbReference type="SMART" id="SM00906"/>
    </source>
</evidence>
<dbReference type="PANTHER" id="PTHR31313:SF81">
    <property type="entry name" value="TY1 ENHANCER ACTIVATOR"/>
    <property type="match status" value="1"/>
</dbReference>
<dbReference type="CDD" id="cd12148">
    <property type="entry name" value="fungal_TF_MHR"/>
    <property type="match status" value="1"/>
</dbReference>
<keyword evidence="3" id="KW-0805">Transcription regulation</keyword>
<evidence type="ECO:0000256" key="4">
    <source>
        <dbReference type="ARBA" id="ARBA00023125"/>
    </source>
</evidence>
<keyword evidence="4" id="KW-0238">DNA-binding</keyword>
<proteinExistence type="predicted"/>
<dbReference type="PANTHER" id="PTHR31313">
    <property type="entry name" value="TY1 ENHANCER ACTIVATOR"/>
    <property type="match status" value="1"/>
</dbReference>
<organism evidence="9 10">
    <name type="scientific">Clonostachys solani</name>
    <dbReference type="NCBI Taxonomy" id="160281"/>
    <lineage>
        <taxon>Eukaryota</taxon>
        <taxon>Fungi</taxon>
        <taxon>Dikarya</taxon>
        <taxon>Ascomycota</taxon>
        <taxon>Pezizomycotina</taxon>
        <taxon>Sordariomycetes</taxon>
        <taxon>Hypocreomycetidae</taxon>
        <taxon>Hypocreales</taxon>
        <taxon>Bionectriaceae</taxon>
        <taxon>Clonostachys</taxon>
    </lineage>
</organism>
<name>A0A9P0ES83_9HYPO</name>
<comment type="caution">
    <text evidence="9">The sequence shown here is derived from an EMBL/GenBank/DDBJ whole genome shotgun (WGS) entry which is preliminary data.</text>
</comment>
<feature type="compositionally biased region" description="Polar residues" evidence="7">
    <location>
        <begin position="62"/>
        <end position="90"/>
    </location>
</feature>
<dbReference type="GO" id="GO:0008270">
    <property type="term" value="F:zinc ion binding"/>
    <property type="evidence" value="ECO:0007669"/>
    <property type="project" value="InterPro"/>
</dbReference>
<dbReference type="EMBL" id="CABFOC020000082">
    <property type="protein sequence ID" value="CAH0057985.1"/>
    <property type="molecule type" value="Genomic_DNA"/>
</dbReference>
<dbReference type="GO" id="GO:0003677">
    <property type="term" value="F:DNA binding"/>
    <property type="evidence" value="ECO:0007669"/>
    <property type="project" value="UniProtKB-KW"/>
</dbReference>
<keyword evidence="2" id="KW-0862">Zinc</keyword>
<accession>A0A9P0ES83</accession>
<dbReference type="OrthoDB" id="5239086at2759"/>
<feature type="domain" description="Xylanolytic transcriptional activator regulatory" evidence="8">
    <location>
        <begin position="272"/>
        <end position="346"/>
    </location>
</feature>
<dbReference type="Proteomes" id="UP000775872">
    <property type="component" value="Unassembled WGS sequence"/>
</dbReference>
<dbReference type="InterPro" id="IPR051615">
    <property type="entry name" value="Transcr_Regulatory_Elem"/>
</dbReference>
<keyword evidence="5" id="KW-0804">Transcription</keyword>
<evidence type="ECO:0000256" key="5">
    <source>
        <dbReference type="ARBA" id="ARBA00023163"/>
    </source>
</evidence>
<evidence type="ECO:0000313" key="9">
    <source>
        <dbReference type="EMBL" id="CAH0057985.1"/>
    </source>
</evidence>
<keyword evidence="6" id="KW-0539">Nucleus</keyword>
<dbReference type="AlphaFoldDB" id="A0A9P0ES83"/>
<reference evidence="10" key="1">
    <citation type="submission" date="2019-06" db="EMBL/GenBank/DDBJ databases">
        <authorList>
            <person name="Broberg M."/>
        </authorList>
    </citation>
    <scope>NUCLEOTIDE SEQUENCE [LARGE SCALE GENOMIC DNA]</scope>
</reference>
<dbReference type="GO" id="GO:0006351">
    <property type="term" value="P:DNA-templated transcription"/>
    <property type="evidence" value="ECO:0007669"/>
    <property type="project" value="InterPro"/>
</dbReference>
<evidence type="ECO:0000256" key="2">
    <source>
        <dbReference type="ARBA" id="ARBA00022833"/>
    </source>
</evidence>
<gene>
    <name evidence="9" type="ORF">CSOL1703_00008462</name>
</gene>
<dbReference type="SMART" id="SM00906">
    <property type="entry name" value="Fungal_trans"/>
    <property type="match status" value="1"/>
</dbReference>
<evidence type="ECO:0000256" key="3">
    <source>
        <dbReference type="ARBA" id="ARBA00023015"/>
    </source>
</evidence>
<feature type="region of interest" description="Disordered" evidence="7">
    <location>
        <begin position="1"/>
        <end position="26"/>
    </location>
</feature>
<sequence length="388" mass="43437">MPQKKDQMQRNSAHVHNQDKRRPVSKAYVAALEDRLAWLEKKLSEKERERGADDAHAVAGSSDVSSLQVEEDQSPSPSGPSDTIHRQSSCEPAERLQIDNETGEIREYGPTSMFKHLPAAPASPTSMGRSSLGAYCASTGTQDSFALGALDEFSCAEALRLFFAFFNPWCMWVDETRFRQDMDRDGGRQGSIANRHTRTAFYSPLLHLSMLAIGFMYLEKPSYAEKMAISDSLAQAAAQFFQEEVEAARLSAVIGLMLLGSHHAGHARQSLGYIYSGTGLRLSRIRIDSSSWVEKGLISAEMKRSRDRVWHCAYIQDKLWSTYVGRAPAPSLRHYRMPFPDVNEEEDAAGWIGHNRNGQHILVPSWQSSTTVWTSKLARVIELLLENV</sequence>
<keyword evidence="1" id="KW-0479">Metal-binding</keyword>
<evidence type="ECO:0000256" key="1">
    <source>
        <dbReference type="ARBA" id="ARBA00022723"/>
    </source>
</evidence>
<evidence type="ECO:0000256" key="7">
    <source>
        <dbReference type="SAM" id="MobiDB-lite"/>
    </source>
</evidence>